<proteinExistence type="predicted"/>
<name>A0A9Q0WAZ0_SALPP</name>
<keyword evidence="2" id="KW-1185">Reference proteome</keyword>
<sequence length="68" mass="7337">MISHRKLMRKKSMERMIAMAPNPNFQGLGKTGRAVDDGLKAQISGKDMLNATEVGSTVETPPALLKPA</sequence>
<accession>A0A9Q0WAZ0</accession>
<organism evidence="1 2">
    <name type="scientific">Salix purpurea</name>
    <name type="common">Purple osier willow</name>
    <dbReference type="NCBI Taxonomy" id="77065"/>
    <lineage>
        <taxon>Eukaryota</taxon>
        <taxon>Viridiplantae</taxon>
        <taxon>Streptophyta</taxon>
        <taxon>Embryophyta</taxon>
        <taxon>Tracheophyta</taxon>
        <taxon>Spermatophyta</taxon>
        <taxon>Magnoliopsida</taxon>
        <taxon>eudicotyledons</taxon>
        <taxon>Gunneridae</taxon>
        <taxon>Pentapetalae</taxon>
        <taxon>rosids</taxon>
        <taxon>fabids</taxon>
        <taxon>Malpighiales</taxon>
        <taxon>Salicaceae</taxon>
        <taxon>Saliceae</taxon>
        <taxon>Salix</taxon>
    </lineage>
</organism>
<reference evidence="1" key="2">
    <citation type="journal article" date="2023" name="Int. J. Mol. Sci.">
        <title>De Novo Assembly and Annotation of 11 Diverse Shrub Willow (Salix) Genomes Reveals Novel Gene Organization in Sex-Linked Regions.</title>
        <authorList>
            <person name="Hyden B."/>
            <person name="Feng K."/>
            <person name="Yates T.B."/>
            <person name="Jawdy S."/>
            <person name="Cereghino C."/>
            <person name="Smart L.B."/>
            <person name="Muchero W."/>
        </authorList>
    </citation>
    <scope>NUCLEOTIDE SEQUENCE</scope>
    <source>
        <tissue evidence="1">Shoot tip</tissue>
    </source>
</reference>
<gene>
    <name evidence="1" type="ORF">OIU79_024420</name>
</gene>
<evidence type="ECO:0000313" key="1">
    <source>
        <dbReference type="EMBL" id="KAJ6763877.1"/>
    </source>
</evidence>
<reference evidence="1" key="1">
    <citation type="submission" date="2022-11" db="EMBL/GenBank/DDBJ databases">
        <authorList>
            <person name="Hyden B.L."/>
            <person name="Feng K."/>
            <person name="Yates T."/>
            <person name="Jawdy S."/>
            <person name="Smart L.B."/>
            <person name="Muchero W."/>
        </authorList>
    </citation>
    <scope>NUCLEOTIDE SEQUENCE</scope>
    <source>
        <tissue evidence="1">Shoot tip</tissue>
    </source>
</reference>
<dbReference type="EMBL" id="JAPFFK010000005">
    <property type="protein sequence ID" value="KAJ6763877.1"/>
    <property type="molecule type" value="Genomic_DNA"/>
</dbReference>
<protein>
    <submittedName>
        <fullName evidence="1">Uncharacterized protein</fullName>
    </submittedName>
</protein>
<evidence type="ECO:0000313" key="2">
    <source>
        <dbReference type="Proteomes" id="UP001151532"/>
    </source>
</evidence>
<dbReference type="Proteomes" id="UP001151532">
    <property type="component" value="Chromosome 13"/>
</dbReference>
<dbReference type="AlphaFoldDB" id="A0A9Q0WAZ0"/>
<comment type="caution">
    <text evidence="1">The sequence shown here is derived from an EMBL/GenBank/DDBJ whole genome shotgun (WGS) entry which is preliminary data.</text>
</comment>